<dbReference type="GO" id="GO:0006777">
    <property type="term" value="P:Mo-molybdopterin cofactor biosynthetic process"/>
    <property type="evidence" value="ECO:0007669"/>
    <property type="project" value="UniProtKB-UniRule"/>
</dbReference>
<evidence type="ECO:0000259" key="12">
    <source>
        <dbReference type="SMART" id="SM00852"/>
    </source>
</evidence>
<dbReference type="Gene3D" id="3.40.980.10">
    <property type="entry name" value="MoaB/Mog-like domain"/>
    <property type="match status" value="1"/>
</dbReference>
<dbReference type="InterPro" id="IPR001453">
    <property type="entry name" value="MoaB/Mog_dom"/>
</dbReference>
<dbReference type="NCBIfam" id="NF045515">
    <property type="entry name" value="Glp_gephyrin"/>
    <property type="match status" value="1"/>
</dbReference>
<comment type="similarity">
    <text evidence="4 11">Belongs to the MoeA family.</text>
</comment>
<dbReference type="InterPro" id="IPR005111">
    <property type="entry name" value="MoeA_C_domain_IV"/>
</dbReference>
<organism evidence="13 14">
    <name type="scientific">Phreatobacter stygius</name>
    <dbReference type="NCBI Taxonomy" id="1940610"/>
    <lineage>
        <taxon>Bacteria</taxon>
        <taxon>Pseudomonadati</taxon>
        <taxon>Pseudomonadota</taxon>
        <taxon>Alphaproteobacteria</taxon>
        <taxon>Hyphomicrobiales</taxon>
        <taxon>Phreatobacteraceae</taxon>
        <taxon>Phreatobacter</taxon>
    </lineage>
</organism>
<reference evidence="13 14" key="1">
    <citation type="submission" date="2019-04" db="EMBL/GenBank/DDBJ databases">
        <title>Phreatobacter aquaticus sp. nov.</title>
        <authorList>
            <person name="Choi A."/>
        </authorList>
    </citation>
    <scope>NUCLEOTIDE SEQUENCE [LARGE SCALE GENOMIC DNA]</scope>
    <source>
        <strain evidence="13 14">KCTC 52518</strain>
    </source>
</reference>
<protein>
    <recommendedName>
        <fullName evidence="11">Molybdopterin molybdenumtransferase</fullName>
        <ecNumber evidence="11">2.10.1.1</ecNumber>
    </recommendedName>
</protein>
<dbReference type="RefSeq" id="WP_136963818.1">
    <property type="nucleotide sequence ID" value="NZ_CP039690.1"/>
</dbReference>
<keyword evidence="8 11" id="KW-0460">Magnesium</keyword>
<dbReference type="InterPro" id="IPR008284">
    <property type="entry name" value="MoCF_biosynth_CS"/>
</dbReference>
<comment type="pathway">
    <text evidence="3 11">Cofactor biosynthesis; molybdopterin biosynthesis.</text>
</comment>
<dbReference type="FunFam" id="3.40.980.10:FF:000004">
    <property type="entry name" value="Molybdopterin molybdenumtransferase"/>
    <property type="match status" value="1"/>
</dbReference>
<dbReference type="GO" id="GO:0005829">
    <property type="term" value="C:cytosol"/>
    <property type="evidence" value="ECO:0007669"/>
    <property type="project" value="TreeGrafter"/>
</dbReference>
<dbReference type="CDD" id="cd00887">
    <property type="entry name" value="MoeA"/>
    <property type="match status" value="1"/>
</dbReference>
<dbReference type="SUPFAM" id="SSF53218">
    <property type="entry name" value="Molybdenum cofactor biosynthesis proteins"/>
    <property type="match status" value="1"/>
</dbReference>
<evidence type="ECO:0000256" key="1">
    <source>
        <dbReference type="ARBA" id="ARBA00001946"/>
    </source>
</evidence>
<dbReference type="OrthoDB" id="9804758at2"/>
<name>A0A4D7B3N7_9HYPH</name>
<feature type="domain" description="MoaB/Mog" evidence="12">
    <location>
        <begin position="175"/>
        <end position="314"/>
    </location>
</feature>
<dbReference type="InterPro" id="IPR038987">
    <property type="entry name" value="MoeA-like"/>
</dbReference>
<dbReference type="PANTHER" id="PTHR10192">
    <property type="entry name" value="MOLYBDOPTERIN BIOSYNTHESIS PROTEIN"/>
    <property type="match status" value="1"/>
</dbReference>
<evidence type="ECO:0000256" key="5">
    <source>
        <dbReference type="ARBA" id="ARBA00022505"/>
    </source>
</evidence>
<comment type="function">
    <text evidence="2 11">Catalyzes the insertion of molybdate into adenylated molybdopterin with the concomitant release of AMP.</text>
</comment>
<dbReference type="Gene3D" id="2.170.190.11">
    <property type="entry name" value="Molybdopterin biosynthesis moea protein, domain 3"/>
    <property type="match status" value="1"/>
</dbReference>
<dbReference type="InterPro" id="IPR036425">
    <property type="entry name" value="MoaB/Mog-like_dom_sf"/>
</dbReference>
<accession>A0A4D7B3N7</accession>
<dbReference type="UniPathway" id="UPA00344"/>
<dbReference type="Gene3D" id="2.40.340.10">
    <property type="entry name" value="MoeA, C-terminal, domain IV"/>
    <property type="match status" value="1"/>
</dbReference>
<evidence type="ECO:0000256" key="2">
    <source>
        <dbReference type="ARBA" id="ARBA00002901"/>
    </source>
</evidence>
<keyword evidence="14" id="KW-1185">Reference proteome</keyword>
<dbReference type="EMBL" id="CP039690">
    <property type="protein sequence ID" value="QCI68399.1"/>
    <property type="molecule type" value="Genomic_DNA"/>
</dbReference>
<dbReference type="SUPFAM" id="SSF63882">
    <property type="entry name" value="MoeA N-terminal region -like"/>
    <property type="match status" value="1"/>
</dbReference>
<dbReference type="Gene3D" id="3.90.105.10">
    <property type="entry name" value="Molybdopterin biosynthesis moea protein, domain 2"/>
    <property type="match status" value="1"/>
</dbReference>
<dbReference type="Pfam" id="PF03453">
    <property type="entry name" value="MoeA_N"/>
    <property type="match status" value="1"/>
</dbReference>
<evidence type="ECO:0000256" key="10">
    <source>
        <dbReference type="ARBA" id="ARBA00047317"/>
    </source>
</evidence>
<evidence type="ECO:0000256" key="11">
    <source>
        <dbReference type="RuleBase" id="RU365090"/>
    </source>
</evidence>
<comment type="catalytic activity">
    <reaction evidence="10">
        <text>adenylyl-molybdopterin + molybdate = Mo-molybdopterin + AMP + H(+)</text>
        <dbReference type="Rhea" id="RHEA:35047"/>
        <dbReference type="ChEBI" id="CHEBI:15378"/>
        <dbReference type="ChEBI" id="CHEBI:36264"/>
        <dbReference type="ChEBI" id="CHEBI:62727"/>
        <dbReference type="ChEBI" id="CHEBI:71302"/>
        <dbReference type="ChEBI" id="CHEBI:456215"/>
        <dbReference type="EC" id="2.10.1.1"/>
    </reaction>
</comment>
<dbReference type="PANTHER" id="PTHR10192:SF5">
    <property type="entry name" value="GEPHYRIN"/>
    <property type="match status" value="1"/>
</dbReference>
<comment type="cofactor">
    <cofactor evidence="1 11">
        <name>Mg(2+)</name>
        <dbReference type="ChEBI" id="CHEBI:18420"/>
    </cofactor>
</comment>
<keyword evidence="7 11" id="KW-0479">Metal-binding</keyword>
<keyword evidence="9 11" id="KW-0501">Molybdenum cofactor biosynthesis</keyword>
<dbReference type="PROSITE" id="PS01079">
    <property type="entry name" value="MOCF_BIOSYNTHESIS_2"/>
    <property type="match status" value="1"/>
</dbReference>
<dbReference type="GO" id="GO:0046872">
    <property type="term" value="F:metal ion binding"/>
    <property type="evidence" value="ECO:0007669"/>
    <property type="project" value="UniProtKB-UniRule"/>
</dbReference>
<evidence type="ECO:0000256" key="4">
    <source>
        <dbReference type="ARBA" id="ARBA00010763"/>
    </source>
</evidence>
<dbReference type="GO" id="GO:0061599">
    <property type="term" value="F:molybdopterin molybdotransferase activity"/>
    <property type="evidence" value="ECO:0007669"/>
    <property type="project" value="UniProtKB-UniRule"/>
</dbReference>
<gene>
    <name evidence="13" type="ORF">E8M01_31725</name>
</gene>
<dbReference type="SMART" id="SM00852">
    <property type="entry name" value="MoCF_biosynth"/>
    <property type="match status" value="1"/>
</dbReference>
<evidence type="ECO:0000313" key="13">
    <source>
        <dbReference type="EMBL" id="QCI68399.1"/>
    </source>
</evidence>
<sequence length="400" mass="41731">MAGLLPVAEALARVLDGAGPLPEEWLPLAEADGRVLTRDLTATRTQPPRAVSAMDGYAVRAADLPGTLPVIGESAAGRPFAGALPPGTALRIFTGAEMPEGADTVVIQEDVARQGDRVLVSISVSPGRHIRPQGLDFAAGLVGLRAGTRLDPRKLALAAAMNHARLPVHRAPRIAILSTGDELVEPGTAPGPGQIVSSNALAVATLVQREGGIATNLGICADRLDETLAAVRGARQARFDILVTSGGASVGEYDLMRDVIEHEGATLGFWKIAMRPGKPLMMADLGAMRLLGLPGNPVASFVCSTIFLLPLIRRLAGRADVETPTEDAELGVDVGPNDLRADYLRAALAWRGGRLVATPFPIQDSSMVRVLAEADALVLRAPHAAAAPAGSPCRIIRLAR</sequence>
<dbReference type="EC" id="2.10.1.1" evidence="11"/>
<evidence type="ECO:0000256" key="6">
    <source>
        <dbReference type="ARBA" id="ARBA00022679"/>
    </source>
</evidence>
<dbReference type="FunFam" id="2.170.190.11:FF:000001">
    <property type="entry name" value="Molybdopterin molybdenumtransferase"/>
    <property type="match status" value="1"/>
</dbReference>
<dbReference type="InterPro" id="IPR036135">
    <property type="entry name" value="MoeA_linker/N_sf"/>
</dbReference>
<keyword evidence="6 11" id="KW-0808">Transferase</keyword>
<dbReference type="KEGG" id="pstg:E8M01_31725"/>
<dbReference type="SUPFAM" id="SSF63867">
    <property type="entry name" value="MoeA C-terminal domain-like"/>
    <property type="match status" value="1"/>
</dbReference>
<evidence type="ECO:0000256" key="9">
    <source>
        <dbReference type="ARBA" id="ARBA00023150"/>
    </source>
</evidence>
<proteinExistence type="inferred from homology"/>
<evidence type="ECO:0000256" key="3">
    <source>
        <dbReference type="ARBA" id="ARBA00005046"/>
    </source>
</evidence>
<dbReference type="InterPro" id="IPR005110">
    <property type="entry name" value="MoeA_linker/N"/>
</dbReference>
<dbReference type="Pfam" id="PF03454">
    <property type="entry name" value="MoeA_C"/>
    <property type="match status" value="1"/>
</dbReference>
<dbReference type="InterPro" id="IPR036688">
    <property type="entry name" value="MoeA_C_domain_IV_sf"/>
</dbReference>
<keyword evidence="5 11" id="KW-0500">Molybdenum</keyword>
<evidence type="ECO:0000256" key="8">
    <source>
        <dbReference type="ARBA" id="ARBA00022842"/>
    </source>
</evidence>
<evidence type="ECO:0000313" key="14">
    <source>
        <dbReference type="Proteomes" id="UP000298781"/>
    </source>
</evidence>
<dbReference type="AlphaFoldDB" id="A0A4D7B3N7"/>
<dbReference type="Proteomes" id="UP000298781">
    <property type="component" value="Chromosome"/>
</dbReference>
<evidence type="ECO:0000256" key="7">
    <source>
        <dbReference type="ARBA" id="ARBA00022723"/>
    </source>
</evidence>
<dbReference type="Pfam" id="PF00994">
    <property type="entry name" value="MoCF_biosynth"/>
    <property type="match status" value="1"/>
</dbReference>